<dbReference type="InterPro" id="IPR005225">
    <property type="entry name" value="Small_GTP-bd"/>
</dbReference>
<dbReference type="PANTHER" id="PTHR43381:SF4">
    <property type="entry name" value="EUKARYOTIC TRANSLATION INITIATION FACTOR 5B"/>
    <property type="match status" value="1"/>
</dbReference>
<evidence type="ECO:0000256" key="2">
    <source>
        <dbReference type="ARBA" id="ARBA00007733"/>
    </source>
</evidence>
<evidence type="ECO:0000256" key="12">
    <source>
        <dbReference type="ARBA" id="ARBA00032478"/>
    </source>
</evidence>
<dbReference type="InterPro" id="IPR027417">
    <property type="entry name" value="P-loop_NTPase"/>
</dbReference>
<dbReference type="InParanoid" id="A0A0C3G095"/>
<dbReference type="InterPro" id="IPR015760">
    <property type="entry name" value="TIF_IF2"/>
</dbReference>
<feature type="compositionally biased region" description="Polar residues" evidence="14">
    <location>
        <begin position="86"/>
        <end position="98"/>
    </location>
</feature>
<organism evidence="16 17">
    <name type="scientific">Piloderma croceum (strain F 1598)</name>
    <dbReference type="NCBI Taxonomy" id="765440"/>
    <lineage>
        <taxon>Eukaryota</taxon>
        <taxon>Fungi</taxon>
        <taxon>Dikarya</taxon>
        <taxon>Basidiomycota</taxon>
        <taxon>Agaricomycotina</taxon>
        <taxon>Agaricomycetes</taxon>
        <taxon>Agaricomycetidae</taxon>
        <taxon>Atheliales</taxon>
        <taxon>Atheliaceae</taxon>
        <taxon>Piloderma</taxon>
    </lineage>
</organism>
<evidence type="ECO:0000256" key="6">
    <source>
        <dbReference type="ARBA" id="ARBA00022540"/>
    </source>
</evidence>
<comment type="similarity">
    <text evidence="2">Belongs to the TRAFAC class translation factor GTPase superfamily. Classic translation factor GTPase family. IF-2 subfamily.</text>
</comment>
<dbReference type="Gene3D" id="3.40.50.300">
    <property type="entry name" value="P-loop containing nucleotide triphosphate hydrolases"/>
    <property type="match status" value="1"/>
</dbReference>
<keyword evidence="9" id="KW-0378">Hydrolase</keyword>
<dbReference type="PANTHER" id="PTHR43381">
    <property type="entry name" value="TRANSLATION INITIATION FACTOR IF-2-RELATED"/>
    <property type="match status" value="1"/>
</dbReference>
<dbReference type="Pfam" id="PF00009">
    <property type="entry name" value="GTP_EFTU"/>
    <property type="match status" value="1"/>
</dbReference>
<keyword evidence="8" id="KW-0547">Nucleotide-binding</keyword>
<evidence type="ECO:0000259" key="15">
    <source>
        <dbReference type="PROSITE" id="PS51722"/>
    </source>
</evidence>
<dbReference type="STRING" id="765440.A0A0C3G095"/>
<evidence type="ECO:0000256" key="4">
    <source>
        <dbReference type="ARBA" id="ARBA00013824"/>
    </source>
</evidence>
<dbReference type="PROSITE" id="PS51722">
    <property type="entry name" value="G_TR_2"/>
    <property type="match status" value="1"/>
</dbReference>
<evidence type="ECO:0000256" key="13">
    <source>
        <dbReference type="ARBA" id="ARBA00048107"/>
    </source>
</evidence>
<evidence type="ECO:0000256" key="7">
    <source>
        <dbReference type="ARBA" id="ARBA00022723"/>
    </source>
</evidence>
<dbReference type="Pfam" id="PF11987">
    <property type="entry name" value="IF-2"/>
    <property type="match status" value="1"/>
</dbReference>
<feature type="region of interest" description="Disordered" evidence="14">
    <location>
        <begin position="54"/>
        <end position="244"/>
    </location>
</feature>
<keyword evidence="5" id="KW-0963">Cytoplasm</keyword>
<evidence type="ECO:0000256" key="5">
    <source>
        <dbReference type="ARBA" id="ARBA00022490"/>
    </source>
</evidence>
<dbReference type="SUPFAM" id="SSF52540">
    <property type="entry name" value="P-loop containing nucleoside triphosphate hydrolases"/>
    <property type="match status" value="1"/>
</dbReference>
<dbReference type="OrthoDB" id="4928at2759"/>
<keyword evidence="17" id="KW-1185">Reference proteome</keyword>
<dbReference type="EC" id="3.6.5.3" evidence="3"/>
<dbReference type="NCBIfam" id="NF003078">
    <property type="entry name" value="PRK04004.1"/>
    <property type="match status" value="1"/>
</dbReference>
<dbReference type="FunFam" id="2.40.30.10:FF:000013">
    <property type="entry name" value="eukaryotic translation initiation factor 5B"/>
    <property type="match status" value="1"/>
</dbReference>
<dbReference type="InterPro" id="IPR023115">
    <property type="entry name" value="TIF_IF2_dom3"/>
</dbReference>
<keyword evidence="6" id="KW-0396">Initiation factor</keyword>
<comment type="subcellular location">
    <subcellularLocation>
        <location evidence="1">Cytoplasm</location>
    </subcellularLocation>
</comment>
<reference evidence="17" key="2">
    <citation type="submission" date="2015-01" db="EMBL/GenBank/DDBJ databases">
        <title>Evolutionary Origins and Diversification of the Mycorrhizal Mutualists.</title>
        <authorList>
            <consortium name="DOE Joint Genome Institute"/>
            <consortium name="Mycorrhizal Genomics Consortium"/>
            <person name="Kohler A."/>
            <person name="Kuo A."/>
            <person name="Nagy L.G."/>
            <person name="Floudas D."/>
            <person name="Copeland A."/>
            <person name="Barry K.W."/>
            <person name="Cichocki N."/>
            <person name="Veneault-Fourrey C."/>
            <person name="LaButti K."/>
            <person name="Lindquist E.A."/>
            <person name="Lipzen A."/>
            <person name="Lundell T."/>
            <person name="Morin E."/>
            <person name="Murat C."/>
            <person name="Riley R."/>
            <person name="Ohm R."/>
            <person name="Sun H."/>
            <person name="Tunlid A."/>
            <person name="Henrissat B."/>
            <person name="Grigoriev I.V."/>
            <person name="Hibbett D.S."/>
            <person name="Martin F."/>
        </authorList>
    </citation>
    <scope>NUCLEOTIDE SEQUENCE [LARGE SCALE GENOMIC DNA]</scope>
    <source>
        <strain evidence="17">F 1598</strain>
    </source>
</reference>
<evidence type="ECO:0000256" key="1">
    <source>
        <dbReference type="ARBA" id="ARBA00004496"/>
    </source>
</evidence>
<feature type="compositionally biased region" description="Basic and acidic residues" evidence="14">
    <location>
        <begin position="116"/>
        <end position="130"/>
    </location>
</feature>
<comment type="catalytic activity">
    <reaction evidence="13">
        <text>GTP + H2O = GDP + phosphate + H(+)</text>
        <dbReference type="Rhea" id="RHEA:19669"/>
        <dbReference type="ChEBI" id="CHEBI:15377"/>
        <dbReference type="ChEBI" id="CHEBI:15378"/>
        <dbReference type="ChEBI" id="CHEBI:37565"/>
        <dbReference type="ChEBI" id="CHEBI:43474"/>
        <dbReference type="ChEBI" id="CHEBI:58189"/>
        <dbReference type="EC" id="3.6.5.3"/>
    </reaction>
</comment>
<evidence type="ECO:0000256" key="14">
    <source>
        <dbReference type="SAM" id="MobiDB-lite"/>
    </source>
</evidence>
<evidence type="ECO:0000256" key="9">
    <source>
        <dbReference type="ARBA" id="ARBA00022801"/>
    </source>
</evidence>
<evidence type="ECO:0000256" key="3">
    <source>
        <dbReference type="ARBA" id="ARBA00011986"/>
    </source>
</evidence>
<dbReference type="FunFam" id="2.40.30.10:FF:000026">
    <property type="entry name" value="Eukaryotic translation initiation factor 5B"/>
    <property type="match status" value="1"/>
</dbReference>
<evidence type="ECO:0000256" key="8">
    <source>
        <dbReference type="ARBA" id="ARBA00022741"/>
    </source>
</evidence>
<keyword evidence="7" id="KW-0479">Metal-binding</keyword>
<gene>
    <name evidence="16" type="ORF">PILCRDRAFT_423189</name>
</gene>
<dbReference type="SUPFAM" id="SSF52156">
    <property type="entry name" value="Initiation factor IF2/eIF5b, domain 3"/>
    <property type="match status" value="1"/>
</dbReference>
<dbReference type="GO" id="GO:0003743">
    <property type="term" value="F:translation initiation factor activity"/>
    <property type="evidence" value="ECO:0007669"/>
    <property type="project" value="UniProtKB-KW"/>
</dbReference>
<keyword evidence="11" id="KW-0342">GTP-binding</keyword>
<dbReference type="GO" id="GO:0005739">
    <property type="term" value="C:mitochondrion"/>
    <property type="evidence" value="ECO:0007669"/>
    <property type="project" value="TreeGrafter"/>
</dbReference>
<dbReference type="InterPro" id="IPR036925">
    <property type="entry name" value="TIF_IF2_dom3_sf"/>
</dbReference>
<dbReference type="GO" id="GO:0005525">
    <property type="term" value="F:GTP binding"/>
    <property type="evidence" value="ECO:0007669"/>
    <property type="project" value="UniProtKB-KW"/>
</dbReference>
<feature type="compositionally biased region" description="Pro residues" evidence="14">
    <location>
        <begin position="100"/>
        <end position="112"/>
    </location>
</feature>
<accession>A0A0C3G095</accession>
<protein>
    <recommendedName>
        <fullName evidence="4">Eukaryotic translation initiation factor 5B</fullName>
        <ecNumber evidence="3">3.6.5.3</ecNumber>
    </recommendedName>
    <alternativeName>
        <fullName evidence="12">Translation initiation factor IF-2</fullName>
    </alternativeName>
</protein>
<name>A0A0C3G095_PILCF</name>
<dbReference type="Gene3D" id="2.40.30.10">
    <property type="entry name" value="Translation factors"/>
    <property type="match status" value="2"/>
</dbReference>
<dbReference type="FunFam" id="3.40.50.10050:FF:000002">
    <property type="entry name" value="Eukaryotic translation initiation factor 5B"/>
    <property type="match status" value="1"/>
</dbReference>
<dbReference type="Gene3D" id="3.40.50.10050">
    <property type="entry name" value="Translation initiation factor IF- 2, domain 3"/>
    <property type="match status" value="1"/>
</dbReference>
<evidence type="ECO:0000256" key="11">
    <source>
        <dbReference type="ARBA" id="ARBA00023134"/>
    </source>
</evidence>
<dbReference type="GO" id="GO:0046872">
    <property type="term" value="F:metal ion binding"/>
    <property type="evidence" value="ECO:0007669"/>
    <property type="project" value="UniProtKB-KW"/>
</dbReference>
<dbReference type="FunCoup" id="A0A0C3G095">
    <property type="interactions" value="534"/>
</dbReference>
<feature type="domain" description="Tr-type G" evidence="15">
    <location>
        <begin position="261"/>
        <end position="479"/>
    </location>
</feature>
<dbReference type="SUPFAM" id="SSF50447">
    <property type="entry name" value="Translation proteins"/>
    <property type="match status" value="1"/>
</dbReference>
<dbReference type="CDD" id="cd03703">
    <property type="entry name" value="aeIF5B_II"/>
    <property type="match status" value="1"/>
</dbReference>
<keyword evidence="10" id="KW-0648">Protein biosynthesis</keyword>
<dbReference type="InterPro" id="IPR009000">
    <property type="entry name" value="Transl_B-barrel_sf"/>
</dbReference>
<dbReference type="HOGENOM" id="CLU_002656_3_3_1"/>
<dbReference type="PRINTS" id="PR00315">
    <property type="entry name" value="ELONGATNFCT"/>
</dbReference>
<proteinExistence type="inferred from homology"/>
<dbReference type="CDD" id="cd01887">
    <property type="entry name" value="IF2_eIF5B"/>
    <property type="match status" value="1"/>
</dbReference>
<feature type="compositionally biased region" description="Polar residues" evidence="14">
    <location>
        <begin position="162"/>
        <end position="171"/>
    </location>
</feature>
<evidence type="ECO:0000313" key="17">
    <source>
        <dbReference type="Proteomes" id="UP000054166"/>
    </source>
</evidence>
<evidence type="ECO:0000313" key="16">
    <source>
        <dbReference type="EMBL" id="KIM84026.1"/>
    </source>
</evidence>
<dbReference type="FunFam" id="3.40.50.300:FF:000112">
    <property type="entry name" value="Eukaryotic translation initiation factor 5B"/>
    <property type="match status" value="1"/>
</dbReference>
<feature type="compositionally biased region" description="Low complexity" evidence="14">
    <location>
        <begin position="178"/>
        <end position="189"/>
    </location>
</feature>
<dbReference type="EMBL" id="KN832989">
    <property type="protein sequence ID" value="KIM84026.1"/>
    <property type="molecule type" value="Genomic_DNA"/>
</dbReference>
<reference evidence="16 17" key="1">
    <citation type="submission" date="2014-04" db="EMBL/GenBank/DDBJ databases">
        <authorList>
            <consortium name="DOE Joint Genome Institute"/>
            <person name="Kuo A."/>
            <person name="Tarkka M."/>
            <person name="Buscot F."/>
            <person name="Kohler A."/>
            <person name="Nagy L.G."/>
            <person name="Floudas D."/>
            <person name="Copeland A."/>
            <person name="Barry K.W."/>
            <person name="Cichocki N."/>
            <person name="Veneault-Fourrey C."/>
            <person name="LaButti K."/>
            <person name="Lindquist E.A."/>
            <person name="Lipzen A."/>
            <person name="Lundell T."/>
            <person name="Morin E."/>
            <person name="Murat C."/>
            <person name="Sun H."/>
            <person name="Tunlid A."/>
            <person name="Henrissat B."/>
            <person name="Grigoriev I.V."/>
            <person name="Hibbett D.S."/>
            <person name="Martin F."/>
            <person name="Nordberg H.P."/>
            <person name="Cantor M.N."/>
            <person name="Hua S.X."/>
        </authorList>
    </citation>
    <scope>NUCLEOTIDE SEQUENCE [LARGE SCALE GENOMIC DNA]</scope>
    <source>
        <strain evidence="16 17">F 1598</strain>
    </source>
</reference>
<dbReference type="GO" id="GO:0003924">
    <property type="term" value="F:GTPase activity"/>
    <property type="evidence" value="ECO:0007669"/>
    <property type="project" value="InterPro"/>
</dbReference>
<sequence length="860" mass="93616">MNLVVCGFKSICSDFLQAKREQAKREGTLLTKKQKEDKAAAELRKQALLKSGVQIEGLQASSSGAPATKKVVYGNRKKKGPGGAGTSAQASPVPSSRPLSPEPAPEPTPAPTPAAKVEKLPANDDVKSDWDASSDDEAKAAAGADVKDSWDASSGDEDEKPVQNTNGSTPLKQAFIEPKLAAKAPVKVALTKKEESSSAESEDDSDEDSSDEDSEEDSEEDSSDEELTNAQKMAAQKKAEAAERRAKAHEAALAARSKDDLRSPICCILGHVDTGKTKLLDKIRQTNVQEGEAGGITQQIGATFFPVDAIKTKTTVLNKDGTQEYKIPGLLVIDTPGHESFTNLRSRGSSLCNIAILVVDIMHGLEPQTLESLRLLRDRKTPFIVALNKIDRMYGWEATPDGAFQESLAKQKRSVQREFEDRVEKTIVAFAEQGLNAILYYENKNLGRNVSLVPTSAITGEGVPDMIMLLVNLTQQRMNDRLMYLSELECTVLEVKVIEGLGTTIDVVLSNGILREGDKIVVCGLNGPIVTQVRALLTPQPLRELRIKSVYVHHKEVKAALGVKITAPDLEKAIAGSRLLVVGPDDDEDDLRDEIMSDLTSLLNSIDKSGRGVCVQASTLGSLEALLDFLKSSKIPVSGINIGPVHKKDIMRSATMLEKAKELACILCFDVTVDKDAEKMAEEMGIRLFKADIIYHLFDAFTAYNAEIVEAKRKDAAPSAVWPCRLKIIAAFCKRDPIILGVDILDGTLRVGTPLCVVKVDSTTHKKEIIDLGKISSLEINHKTQDIVKKSQAGGGVAVKIEHAVYQSAKMFGRHFDDKDEVLSHVTRTSIDVLKSSFKDDVTKEEWVLIRNLKPLLNIQ</sequence>
<evidence type="ECO:0000256" key="10">
    <source>
        <dbReference type="ARBA" id="ARBA00022917"/>
    </source>
</evidence>
<dbReference type="InterPro" id="IPR000795">
    <property type="entry name" value="T_Tr_GTP-bd_dom"/>
</dbReference>
<feature type="compositionally biased region" description="Acidic residues" evidence="14">
    <location>
        <begin position="200"/>
        <end position="227"/>
    </location>
</feature>
<dbReference type="AlphaFoldDB" id="A0A0C3G095"/>
<dbReference type="NCBIfam" id="TIGR00231">
    <property type="entry name" value="small_GTP"/>
    <property type="match status" value="1"/>
</dbReference>
<dbReference type="Proteomes" id="UP000054166">
    <property type="component" value="Unassembled WGS sequence"/>
</dbReference>